<evidence type="ECO:0000256" key="1">
    <source>
        <dbReference type="ARBA" id="ARBA00010605"/>
    </source>
</evidence>
<comment type="similarity">
    <text evidence="1 7">Belongs to the bacterial ribosomal protein bL9 family.</text>
</comment>
<comment type="function">
    <text evidence="7">Binds to the 23S rRNA.</text>
</comment>
<evidence type="ECO:0000256" key="2">
    <source>
        <dbReference type="ARBA" id="ARBA00022730"/>
    </source>
</evidence>
<dbReference type="GO" id="GO:1990904">
    <property type="term" value="C:ribonucleoprotein complex"/>
    <property type="evidence" value="ECO:0007669"/>
    <property type="project" value="UniProtKB-KW"/>
</dbReference>
<dbReference type="PANTHER" id="PTHR21368">
    <property type="entry name" value="50S RIBOSOMAL PROTEIN L9"/>
    <property type="match status" value="1"/>
</dbReference>
<dbReference type="KEGG" id="dho:Dia5BBH33_17970"/>
<dbReference type="InterPro" id="IPR036935">
    <property type="entry name" value="Ribosomal_bL9_N_sf"/>
</dbReference>
<evidence type="ECO:0000259" key="9">
    <source>
        <dbReference type="Pfam" id="PF03948"/>
    </source>
</evidence>
<evidence type="ECO:0000256" key="5">
    <source>
        <dbReference type="ARBA" id="ARBA00023274"/>
    </source>
</evidence>
<evidence type="ECO:0000256" key="6">
    <source>
        <dbReference type="ARBA" id="ARBA00035292"/>
    </source>
</evidence>
<accession>A0A8D4UVT7</accession>
<dbReference type="SUPFAM" id="SSF55653">
    <property type="entry name" value="Ribosomal protein L9 C-domain"/>
    <property type="match status" value="1"/>
</dbReference>
<dbReference type="Pfam" id="PF01281">
    <property type="entry name" value="Ribosomal_L9_N"/>
    <property type="match status" value="1"/>
</dbReference>
<gene>
    <name evidence="7" type="primary">rplI</name>
    <name evidence="10" type="ORF">Dia5BBH33_17970</name>
</gene>
<dbReference type="GO" id="GO:0003735">
    <property type="term" value="F:structural constituent of ribosome"/>
    <property type="evidence" value="ECO:0007669"/>
    <property type="project" value="InterPro"/>
</dbReference>
<dbReference type="GO" id="GO:0006412">
    <property type="term" value="P:translation"/>
    <property type="evidence" value="ECO:0007669"/>
    <property type="project" value="UniProtKB-UniRule"/>
</dbReference>
<dbReference type="RefSeq" id="WP_108850485.1">
    <property type="nucleotide sequence ID" value="NZ_AP019697.1"/>
</dbReference>
<feature type="domain" description="Large ribosomal subunit protein bL9 C-terminal" evidence="9">
    <location>
        <begin position="64"/>
        <end position="146"/>
    </location>
</feature>
<dbReference type="InterPro" id="IPR009027">
    <property type="entry name" value="Ribosomal_bL9/RNase_H1_N"/>
</dbReference>
<evidence type="ECO:0000256" key="4">
    <source>
        <dbReference type="ARBA" id="ARBA00022980"/>
    </source>
</evidence>
<proteinExistence type="inferred from homology"/>
<sequence length="148" mass="16355">MKVVLLQDVKKMGKKGDVIEVSDGYGRNVLIRKGLGVEGTRQNLNTAAQRQEAKEFKSQVAADEAVIMAAQLKKVKVVIKVQCGEDGRVFGSVTGKDISEALQTQYKFKLDKKNIRLESPIKATGEYDVEVWVHQNVTSTVHVSVIPE</sequence>
<keyword evidence="11" id="KW-1185">Reference proteome</keyword>
<evidence type="ECO:0000256" key="3">
    <source>
        <dbReference type="ARBA" id="ARBA00022884"/>
    </source>
</evidence>
<dbReference type="Pfam" id="PF03948">
    <property type="entry name" value="Ribosomal_L9_C"/>
    <property type="match status" value="1"/>
</dbReference>
<dbReference type="InterPro" id="IPR036791">
    <property type="entry name" value="Ribosomal_bL9_C_sf"/>
</dbReference>
<dbReference type="EMBL" id="AP019697">
    <property type="protein sequence ID" value="BBK25862.1"/>
    <property type="molecule type" value="Genomic_DNA"/>
</dbReference>
<keyword evidence="5 7" id="KW-0687">Ribonucleoprotein</keyword>
<dbReference type="InterPro" id="IPR020069">
    <property type="entry name" value="Ribosomal_bL9_C"/>
</dbReference>
<dbReference type="NCBIfam" id="TIGR00158">
    <property type="entry name" value="L9"/>
    <property type="match status" value="1"/>
</dbReference>
<evidence type="ECO:0000313" key="11">
    <source>
        <dbReference type="Proteomes" id="UP000320585"/>
    </source>
</evidence>
<dbReference type="Gene3D" id="3.40.5.10">
    <property type="entry name" value="Ribosomal protein L9, N-terminal domain"/>
    <property type="match status" value="1"/>
</dbReference>
<dbReference type="InterPro" id="IPR020594">
    <property type="entry name" value="Ribosomal_bL9_bac/chp"/>
</dbReference>
<protein>
    <recommendedName>
        <fullName evidence="6 7">Large ribosomal subunit protein bL9</fullName>
    </recommendedName>
</protein>
<dbReference type="InterPro" id="IPR000244">
    <property type="entry name" value="Ribosomal_bL9"/>
</dbReference>
<reference evidence="11" key="1">
    <citation type="submission" date="2019-05" db="EMBL/GenBank/DDBJ databases">
        <title>Complete genome sequencing of Dialister sp. strain 5BBH33.</title>
        <authorList>
            <person name="Sakamoto M."/>
            <person name="Murakami T."/>
            <person name="Mori H."/>
        </authorList>
    </citation>
    <scope>NUCLEOTIDE SEQUENCE [LARGE SCALE GENOMIC DNA]</scope>
    <source>
        <strain evidence="11">5BBH33</strain>
    </source>
</reference>
<keyword evidence="4 7" id="KW-0689">Ribosomal protein</keyword>
<dbReference type="GO" id="GO:0019843">
    <property type="term" value="F:rRNA binding"/>
    <property type="evidence" value="ECO:0007669"/>
    <property type="project" value="UniProtKB-UniRule"/>
</dbReference>
<dbReference type="Gene3D" id="3.10.430.100">
    <property type="entry name" value="Ribosomal protein L9, C-terminal domain"/>
    <property type="match status" value="1"/>
</dbReference>
<evidence type="ECO:0000259" key="8">
    <source>
        <dbReference type="Pfam" id="PF01281"/>
    </source>
</evidence>
<feature type="domain" description="Ribosomal protein L9" evidence="8">
    <location>
        <begin position="1"/>
        <end position="45"/>
    </location>
</feature>
<dbReference type="OrthoDB" id="9788336at2"/>
<keyword evidence="3 7" id="KW-0694">RNA-binding</keyword>
<dbReference type="HAMAP" id="MF_00503">
    <property type="entry name" value="Ribosomal_bL9"/>
    <property type="match status" value="1"/>
</dbReference>
<organism evidence="10 11">
    <name type="scientific">Dialister hominis</name>
    <dbReference type="NCBI Taxonomy" id="2582419"/>
    <lineage>
        <taxon>Bacteria</taxon>
        <taxon>Bacillati</taxon>
        <taxon>Bacillota</taxon>
        <taxon>Negativicutes</taxon>
        <taxon>Veillonellales</taxon>
        <taxon>Veillonellaceae</taxon>
        <taxon>Dialister</taxon>
    </lineage>
</organism>
<name>A0A8D4UVT7_9FIRM</name>
<dbReference type="Proteomes" id="UP000320585">
    <property type="component" value="Chromosome"/>
</dbReference>
<evidence type="ECO:0000313" key="10">
    <source>
        <dbReference type="EMBL" id="BBK25862.1"/>
    </source>
</evidence>
<evidence type="ECO:0000256" key="7">
    <source>
        <dbReference type="HAMAP-Rule" id="MF_00503"/>
    </source>
</evidence>
<dbReference type="GO" id="GO:0005840">
    <property type="term" value="C:ribosome"/>
    <property type="evidence" value="ECO:0007669"/>
    <property type="project" value="UniProtKB-KW"/>
</dbReference>
<keyword evidence="2 7" id="KW-0699">rRNA-binding</keyword>
<dbReference type="GeneID" id="92717010"/>
<dbReference type="InterPro" id="IPR020070">
    <property type="entry name" value="Ribosomal_bL9_N"/>
</dbReference>
<dbReference type="AlphaFoldDB" id="A0A8D4UVT7"/>
<dbReference type="SUPFAM" id="SSF55658">
    <property type="entry name" value="L9 N-domain-like"/>
    <property type="match status" value="1"/>
</dbReference>